<sequence>LAAYKRPLTVPTKTKIIIIFGALYFHNHLYLTLSTSNAGHARHKLQNCDIMT</sequence>
<dbReference type="EMBL" id="HACA01001998">
    <property type="protein sequence ID" value="CDW19359.1"/>
    <property type="molecule type" value="Transcribed_RNA"/>
</dbReference>
<name>A0A0K2T020_LEPSM</name>
<organism evidence="1">
    <name type="scientific">Lepeophtheirus salmonis</name>
    <name type="common">Salmon louse</name>
    <name type="synonym">Caligus salmonis</name>
    <dbReference type="NCBI Taxonomy" id="72036"/>
    <lineage>
        <taxon>Eukaryota</taxon>
        <taxon>Metazoa</taxon>
        <taxon>Ecdysozoa</taxon>
        <taxon>Arthropoda</taxon>
        <taxon>Crustacea</taxon>
        <taxon>Multicrustacea</taxon>
        <taxon>Hexanauplia</taxon>
        <taxon>Copepoda</taxon>
        <taxon>Siphonostomatoida</taxon>
        <taxon>Caligidae</taxon>
        <taxon>Lepeophtheirus</taxon>
    </lineage>
</organism>
<feature type="non-terminal residue" evidence="1">
    <location>
        <position position="1"/>
    </location>
</feature>
<protein>
    <submittedName>
        <fullName evidence="1">Uncharacterized protein</fullName>
    </submittedName>
</protein>
<evidence type="ECO:0000313" key="1">
    <source>
        <dbReference type="EMBL" id="CDW19359.1"/>
    </source>
</evidence>
<dbReference type="AlphaFoldDB" id="A0A0K2T020"/>
<reference evidence="1" key="1">
    <citation type="submission" date="2014-05" db="EMBL/GenBank/DDBJ databases">
        <authorList>
            <person name="Chronopoulou M."/>
        </authorList>
    </citation>
    <scope>NUCLEOTIDE SEQUENCE</scope>
    <source>
        <tissue evidence="1">Whole organism</tissue>
    </source>
</reference>
<accession>A0A0K2T020</accession>
<proteinExistence type="predicted"/>